<dbReference type="PANTHER" id="PTHR10668:SF103">
    <property type="entry name" value="PYRIDINE NUCLEOTIDE-DISULFIDE OXIDOREDUCTASE DOMAIN-CONTAINING PROTEIN 2"/>
    <property type="match status" value="1"/>
</dbReference>
<reference evidence="1" key="1">
    <citation type="submission" date="2018-01" db="EMBL/GenBank/DDBJ databases">
        <authorList>
            <person name="Regsiter A."/>
            <person name="William W."/>
        </authorList>
    </citation>
    <scope>NUCLEOTIDE SEQUENCE</scope>
    <source>
        <strain evidence="1">TRIP AH-1</strain>
    </source>
</reference>
<sequence length="128" mass="14406">MKEKYAERLREMIHTYAPNLAEGKTIRSYPYPPTYVEKKFKNMQMGSIKHGEYISTQMGYFRPNDLCSRYRTPVNGLYVAGSSVYPGGMVLLAGGYCAASVVAEDLGITPWWKMPENIKIAIEKGLAV</sequence>
<proteinExistence type="predicted"/>
<dbReference type="PANTHER" id="PTHR10668">
    <property type="entry name" value="PHYTOENE DEHYDROGENASE"/>
    <property type="match status" value="1"/>
</dbReference>
<dbReference type="EMBL" id="OJIN01000206">
    <property type="protein sequence ID" value="SPD75447.1"/>
    <property type="molecule type" value="Genomic_DNA"/>
</dbReference>
<evidence type="ECO:0000313" key="1">
    <source>
        <dbReference type="EMBL" id="SPD75447.1"/>
    </source>
</evidence>
<dbReference type="AlphaFoldDB" id="A0A445N150"/>
<protein>
    <submittedName>
        <fullName evidence="1">FAD dependent oxidoreductase</fullName>
    </submittedName>
</protein>
<accession>A0A445N150</accession>
<gene>
    <name evidence="1" type="ORF">PITCH_A620001</name>
</gene>
<name>A0A445N150_9BACT</name>
<organism evidence="1">
    <name type="scientific">uncultured Desulfobacterium sp</name>
    <dbReference type="NCBI Taxonomy" id="201089"/>
    <lineage>
        <taxon>Bacteria</taxon>
        <taxon>Pseudomonadati</taxon>
        <taxon>Thermodesulfobacteriota</taxon>
        <taxon>Desulfobacteria</taxon>
        <taxon>Desulfobacterales</taxon>
        <taxon>Desulfobacteriaceae</taxon>
        <taxon>Desulfobacterium</taxon>
        <taxon>environmental samples</taxon>
    </lineage>
</organism>